<dbReference type="NCBIfam" id="TIGR02946">
    <property type="entry name" value="acyl_WS_DGAT"/>
    <property type="match status" value="1"/>
</dbReference>
<dbReference type="InterPro" id="IPR023213">
    <property type="entry name" value="CAT-like_dom_sf"/>
</dbReference>
<evidence type="ECO:0000256" key="5">
    <source>
        <dbReference type="ARBA" id="ARBA00022516"/>
    </source>
</evidence>
<gene>
    <name evidence="14" type="ORF">MAUB_05930</name>
</gene>
<evidence type="ECO:0000256" key="11">
    <source>
        <dbReference type="RuleBase" id="RU361241"/>
    </source>
</evidence>
<dbReference type="Gene3D" id="3.30.559.10">
    <property type="entry name" value="Chloramphenicol acetyltransferase-like domain"/>
    <property type="match status" value="1"/>
</dbReference>
<dbReference type="PANTHER" id="PTHR31650">
    <property type="entry name" value="O-ACYLTRANSFERASE (WSD1-LIKE) FAMILY PROTEIN"/>
    <property type="match status" value="1"/>
</dbReference>
<dbReference type="SUPFAM" id="SSF52777">
    <property type="entry name" value="CoA-dependent acyltransferases"/>
    <property type="match status" value="1"/>
</dbReference>
<evidence type="ECO:0000256" key="6">
    <source>
        <dbReference type="ARBA" id="ARBA00022679"/>
    </source>
</evidence>
<accession>A0ABM7I7Z3</accession>
<keyword evidence="9 11" id="KW-0012">Acyltransferase</keyword>
<comment type="similarity">
    <text evidence="3 11">Belongs to the long-chain O-acyltransferase family.</text>
</comment>
<comment type="pathway">
    <text evidence="2">Lipid metabolism.</text>
</comment>
<evidence type="ECO:0000256" key="7">
    <source>
        <dbReference type="ARBA" id="ARBA00022798"/>
    </source>
</evidence>
<dbReference type="InterPro" id="IPR014292">
    <property type="entry name" value="Acyl_transf_WS/DGAT"/>
</dbReference>
<dbReference type="Pfam" id="PF03007">
    <property type="entry name" value="WS_DGAT_cat"/>
    <property type="match status" value="1"/>
</dbReference>
<name>A0ABM7I7Z3_9MYCO</name>
<sequence>MARERRSRVLPSGRHRLGKFTRVTSKRLSPLDSMFLAAESPETMMHVAGLMQFRPTSGDAGDILDQLRDEIYGSNEIEPPWNMKLQTPWFLLNPLQRWVEDTKFDVMYHVRRSALPRPGDQRELGILISRLHARQLDLTRPPWELHIIEGLDDGNVALYVKMHHSLVDGYTAMKTLIRSMSTDPSDTETPLFFRNPVPTRERKKDEKDSSLIPDVGGLLRSITSELSTVIDLPAAFAKLAITAVSKSNPLVGPGQAPHTIFNGRIGRSRRFATQQYGITRLRAVAEAAGGTLNDVALAICGGGLRDYLLGLDALPEKSLIAMLPVNIRPKDHPGGGNAVGAILATLGTDIVDARERIDAISASTRAAKDQLSGMTSNAILAYTAALMAPFLVQTGAATVGAPKVAPASYNVILSNVPGPDYPLYFRGNQLVSTYPVSIPVHGVGLNITCQSYSGTLNFGFTGCRDSMPHMQRLAIKTGEALAALESAYGLA</sequence>
<evidence type="ECO:0000259" key="12">
    <source>
        <dbReference type="Pfam" id="PF03007"/>
    </source>
</evidence>
<evidence type="ECO:0000313" key="14">
    <source>
        <dbReference type="EMBL" id="BBX82720.1"/>
    </source>
</evidence>
<comment type="pathway">
    <text evidence="1 11">Glycerolipid metabolism; triacylglycerol biosynthesis.</text>
</comment>
<proteinExistence type="inferred from homology"/>
<dbReference type="InterPro" id="IPR009721">
    <property type="entry name" value="O-acyltransferase_WSD1_C"/>
</dbReference>
<evidence type="ECO:0000256" key="3">
    <source>
        <dbReference type="ARBA" id="ARBA00009587"/>
    </source>
</evidence>
<dbReference type="PANTHER" id="PTHR31650:SF1">
    <property type="entry name" value="WAX ESTER SYNTHASE_DIACYLGLYCEROL ACYLTRANSFERASE 4-RELATED"/>
    <property type="match status" value="1"/>
</dbReference>
<evidence type="ECO:0000256" key="4">
    <source>
        <dbReference type="ARBA" id="ARBA00013244"/>
    </source>
</evidence>
<evidence type="ECO:0000256" key="9">
    <source>
        <dbReference type="ARBA" id="ARBA00023315"/>
    </source>
</evidence>
<dbReference type="Proteomes" id="UP000465609">
    <property type="component" value="Chromosome"/>
</dbReference>
<feature type="domain" description="O-acyltransferase WSD1 C-terminal" evidence="13">
    <location>
        <begin position="336"/>
        <end position="484"/>
    </location>
</feature>
<evidence type="ECO:0000256" key="1">
    <source>
        <dbReference type="ARBA" id="ARBA00004771"/>
    </source>
</evidence>
<evidence type="ECO:0000256" key="8">
    <source>
        <dbReference type="ARBA" id="ARBA00023098"/>
    </source>
</evidence>
<keyword evidence="6 11" id="KW-0808">Transferase</keyword>
<dbReference type="EMBL" id="AP022577">
    <property type="protein sequence ID" value="BBX82720.1"/>
    <property type="molecule type" value="Genomic_DNA"/>
</dbReference>
<dbReference type="EC" id="2.3.1.20" evidence="4 11"/>
<organism evidence="14 15">
    <name type="scientific">Mycolicibacterium aubagnense</name>
    <dbReference type="NCBI Taxonomy" id="319707"/>
    <lineage>
        <taxon>Bacteria</taxon>
        <taxon>Bacillati</taxon>
        <taxon>Actinomycetota</taxon>
        <taxon>Actinomycetes</taxon>
        <taxon>Mycobacteriales</taxon>
        <taxon>Mycobacteriaceae</taxon>
        <taxon>Mycolicibacterium</taxon>
    </lineage>
</organism>
<keyword evidence="15" id="KW-1185">Reference proteome</keyword>
<keyword evidence="5 11" id="KW-0444">Lipid biosynthesis</keyword>
<dbReference type="Pfam" id="PF06974">
    <property type="entry name" value="WS_DGAT_C"/>
    <property type="match status" value="1"/>
</dbReference>
<feature type="domain" description="O-acyltransferase WSD1-like N-terminal" evidence="12">
    <location>
        <begin position="28"/>
        <end position="296"/>
    </location>
</feature>
<reference evidence="14 15" key="1">
    <citation type="journal article" date="2019" name="Emerg. Microbes Infect.">
        <title>Comprehensive subspecies identification of 175 nontuberculous mycobacteria species based on 7547 genomic profiles.</title>
        <authorList>
            <person name="Matsumoto Y."/>
            <person name="Kinjo T."/>
            <person name="Motooka D."/>
            <person name="Nabeya D."/>
            <person name="Jung N."/>
            <person name="Uechi K."/>
            <person name="Horii T."/>
            <person name="Iida T."/>
            <person name="Fujita J."/>
            <person name="Nakamura S."/>
        </authorList>
    </citation>
    <scope>NUCLEOTIDE SEQUENCE [LARGE SCALE GENOMIC DNA]</scope>
    <source>
        <strain evidence="14 15">JCM 15296</strain>
    </source>
</reference>
<protein>
    <recommendedName>
        <fullName evidence="4 11">Diacylglycerol O-acyltransferase</fullName>
        <ecNumber evidence="4 11">2.3.1.20</ecNumber>
    </recommendedName>
</protein>
<evidence type="ECO:0000256" key="2">
    <source>
        <dbReference type="ARBA" id="ARBA00005189"/>
    </source>
</evidence>
<evidence type="ECO:0000313" key="15">
    <source>
        <dbReference type="Proteomes" id="UP000465609"/>
    </source>
</evidence>
<keyword evidence="7 11" id="KW-0319">Glycerol metabolism</keyword>
<dbReference type="InterPro" id="IPR004255">
    <property type="entry name" value="O-acyltransferase_WSD1_N"/>
</dbReference>
<dbReference type="InterPro" id="IPR045034">
    <property type="entry name" value="O-acyltransferase_WSD1-like"/>
</dbReference>
<comment type="catalytic activity">
    <reaction evidence="10 11">
        <text>an acyl-CoA + a 1,2-diacyl-sn-glycerol = a triacyl-sn-glycerol + CoA</text>
        <dbReference type="Rhea" id="RHEA:10868"/>
        <dbReference type="ChEBI" id="CHEBI:17815"/>
        <dbReference type="ChEBI" id="CHEBI:57287"/>
        <dbReference type="ChEBI" id="CHEBI:58342"/>
        <dbReference type="ChEBI" id="CHEBI:64615"/>
        <dbReference type="EC" id="2.3.1.20"/>
    </reaction>
</comment>
<evidence type="ECO:0000256" key="10">
    <source>
        <dbReference type="ARBA" id="ARBA00048109"/>
    </source>
</evidence>
<keyword evidence="8 11" id="KW-0443">Lipid metabolism</keyword>
<evidence type="ECO:0000259" key="13">
    <source>
        <dbReference type="Pfam" id="PF06974"/>
    </source>
</evidence>